<dbReference type="AlphaFoldDB" id="S5XNH9"/>
<dbReference type="Proteomes" id="UP000015480">
    <property type="component" value="Chromosome"/>
</dbReference>
<dbReference type="EMBL" id="CP006650">
    <property type="protein sequence ID" value="AGT08884.1"/>
    <property type="molecule type" value="Genomic_DNA"/>
</dbReference>
<proteinExistence type="predicted"/>
<sequence length="106" mass="10979">MTLPALIDRTEMKLLIEAGYSGVLRGIDADLTPIFAAVSLWMPDYAAGEIGLALQELRGGDLGAAEARLLAVLGSGRDGCNEAQAILGVCQSLKALQDPAQAVEPA</sequence>
<dbReference type="STRING" id="1367847.JCM7686_1783"/>
<evidence type="ECO:0000313" key="2">
    <source>
        <dbReference type="Proteomes" id="UP000015480"/>
    </source>
</evidence>
<dbReference type="OrthoDB" id="7771618at2"/>
<gene>
    <name evidence="1" type="ORF">JCM7686_1783</name>
</gene>
<dbReference type="PATRIC" id="fig|1367847.3.peg.1766"/>
<name>S5XNH9_PARAH</name>
<dbReference type="KEGG" id="pami:JCM7686_1783"/>
<reference evidence="1 2" key="1">
    <citation type="journal article" date="2014" name="BMC Genomics">
        <title>Architecture and functions of a multipartite genome of the methylotrophic bacterium Paracoccus aminophilus JCM 7686, containing primary and secondary chromids.</title>
        <authorList>
            <person name="Dziewit L."/>
            <person name="Czarnecki J."/>
            <person name="Wibberg D."/>
            <person name="Radlinska M."/>
            <person name="Mrozek P."/>
            <person name="Szymczak M."/>
            <person name="Schluter A."/>
            <person name="Puhler A."/>
            <person name="Bartosik D."/>
        </authorList>
    </citation>
    <scope>NUCLEOTIDE SEQUENCE [LARGE SCALE GENOMIC DNA]</scope>
    <source>
        <strain evidence="1">JCM 7686</strain>
    </source>
</reference>
<dbReference type="HOGENOM" id="CLU_2220605_0_0_5"/>
<evidence type="ECO:0000313" key="1">
    <source>
        <dbReference type="EMBL" id="AGT08884.1"/>
    </source>
</evidence>
<dbReference type="RefSeq" id="WP_020950522.1">
    <property type="nucleotide sequence ID" value="NC_022041.1"/>
</dbReference>
<accession>S5XNH9</accession>
<keyword evidence="2" id="KW-1185">Reference proteome</keyword>
<organism evidence="1 2">
    <name type="scientific">Paracoccus aminophilus JCM 7686</name>
    <dbReference type="NCBI Taxonomy" id="1367847"/>
    <lineage>
        <taxon>Bacteria</taxon>
        <taxon>Pseudomonadati</taxon>
        <taxon>Pseudomonadota</taxon>
        <taxon>Alphaproteobacteria</taxon>
        <taxon>Rhodobacterales</taxon>
        <taxon>Paracoccaceae</taxon>
        <taxon>Paracoccus</taxon>
    </lineage>
</organism>
<protein>
    <submittedName>
        <fullName evidence="1">Type III secretion system protein</fullName>
    </submittedName>
</protein>